<proteinExistence type="predicted"/>
<comment type="caution">
    <text evidence="1">The sequence shown here is derived from an EMBL/GenBank/DDBJ whole genome shotgun (WGS) entry which is preliminary data.</text>
</comment>
<evidence type="ECO:0000313" key="1">
    <source>
        <dbReference type="EMBL" id="RNA60527.1"/>
    </source>
</evidence>
<sequence>MQDFRKVYGKNTLLGRIAEASLNNPDSCVKEVVYPIAGVQTLNNLVKEYKIIRKRISKGN</sequence>
<dbReference type="Proteomes" id="UP000278775">
    <property type="component" value="Unassembled WGS sequence"/>
</dbReference>
<gene>
    <name evidence="1" type="ORF">D1631_18760</name>
</gene>
<name>A0A3M7TCH4_9FLAO</name>
<dbReference type="AlphaFoldDB" id="A0A3M7TCH4"/>
<dbReference type="EMBL" id="QWIU01000003">
    <property type="protein sequence ID" value="RNA60527.1"/>
    <property type="molecule type" value="Genomic_DNA"/>
</dbReference>
<organism evidence="1 2">
    <name type="scientific">Chryseobacterium nematophagum</name>
    <dbReference type="NCBI Taxonomy" id="2305228"/>
    <lineage>
        <taxon>Bacteria</taxon>
        <taxon>Pseudomonadati</taxon>
        <taxon>Bacteroidota</taxon>
        <taxon>Flavobacteriia</taxon>
        <taxon>Flavobacteriales</taxon>
        <taxon>Weeksellaceae</taxon>
        <taxon>Chryseobacterium group</taxon>
        <taxon>Chryseobacterium</taxon>
    </lineage>
</organism>
<feature type="non-terminal residue" evidence="1">
    <location>
        <position position="60"/>
    </location>
</feature>
<reference evidence="1 2" key="1">
    <citation type="submission" date="2018-08" db="EMBL/GenBank/DDBJ databases">
        <title>Chryseobacterium nematophagum: a novel matrix digesting pathogen of nematodes.</title>
        <authorList>
            <person name="Page A."/>
            <person name="Roberts M."/>
            <person name="Felix M.-A."/>
            <person name="Weir W."/>
        </authorList>
    </citation>
    <scope>NUCLEOTIDE SEQUENCE [LARGE SCALE GENOMIC DNA]</scope>
    <source>
        <strain evidence="1 2">JUb129</strain>
    </source>
</reference>
<dbReference type="RefSeq" id="WP_147474546.1">
    <property type="nucleotide sequence ID" value="NZ_QWIU01000003.1"/>
</dbReference>
<accession>A0A3M7TCH4</accession>
<evidence type="ECO:0000313" key="2">
    <source>
        <dbReference type="Proteomes" id="UP000278775"/>
    </source>
</evidence>
<protein>
    <submittedName>
        <fullName evidence="1">Uncharacterized protein</fullName>
    </submittedName>
</protein>